<reference evidence="1" key="2">
    <citation type="journal article" date="2021" name="PeerJ">
        <title>Extensive microbial diversity within the chicken gut microbiome revealed by metagenomics and culture.</title>
        <authorList>
            <person name="Gilroy R."/>
            <person name="Ravi A."/>
            <person name="Getino M."/>
            <person name="Pursley I."/>
            <person name="Horton D.L."/>
            <person name="Alikhan N.F."/>
            <person name="Baker D."/>
            <person name="Gharbi K."/>
            <person name="Hall N."/>
            <person name="Watson M."/>
            <person name="Adriaenssens E.M."/>
            <person name="Foster-Nyarko E."/>
            <person name="Jarju S."/>
            <person name="Secka A."/>
            <person name="Antonio M."/>
            <person name="Oren A."/>
            <person name="Chaudhuri R.R."/>
            <person name="La Ragione R."/>
            <person name="Hildebrand F."/>
            <person name="Pallen M.J."/>
        </authorList>
    </citation>
    <scope>NUCLEOTIDE SEQUENCE</scope>
    <source>
        <strain evidence="1">20514</strain>
    </source>
</reference>
<evidence type="ECO:0000313" key="2">
    <source>
        <dbReference type="Proteomes" id="UP000810252"/>
    </source>
</evidence>
<dbReference type="Proteomes" id="UP000810252">
    <property type="component" value="Unassembled WGS sequence"/>
</dbReference>
<protein>
    <submittedName>
        <fullName evidence="1">Uncharacterized protein</fullName>
    </submittedName>
</protein>
<dbReference type="AlphaFoldDB" id="A0A9D9HEN0"/>
<comment type="caution">
    <text evidence="1">The sequence shown here is derived from an EMBL/GenBank/DDBJ whole genome shotgun (WGS) entry which is preliminary data.</text>
</comment>
<dbReference type="EMBL" id="JADIMQ010000072">
    <property type="protein sequence ID" value="MBO8448591.1"/>
    <property type="molecule type" value="Genomic_DNA"/>
</dbReference>
<gene>
    <name evidence="1" type="ORF">IAC29_04895</name>
</gene>
<reference evidence="1" key="1">
    <citation type="submission" date="2020-10" db="EMBL/GenBank/DDBJ databases">
        <authorList>
            <person name="Gilroy R."/>
        </authorList>
    </citation>
    <scope>NUCLEOTIDE SEQUENCE</scope>
    <source>
        <strain evidence="1">20514</strain>
    </source>
</reference>
<name>A0A9D9HEN0_9BACT</name>
<accession>A0A9D9HEN0</accession>
<proteinExistence type="predicted"/>
<sequence length="201" mass="23523">MKPWDELSRTEKIQSLFDYPASMRDMQAKDLWGPSAGGYYEHIYFPAGAPWKEIVEVIKNSHSSHTVYLRLTYKDFKVFEPDYIKSEFEGTKDRFSRHEYVAFSIWSKKILRSSKPVLLNMELYGKNRIACWVCTEEGDHGDEYGFGVEPDMWASALFDFEGNVIRQFAPGYIFGPHDKDLNWWHDTDSPIIYNKIYCQAG</sequence>
<evidence type="ECO:0000313" key="1">
    <source>
        <dbReference type="EMBL" id="MBO8448591.1"/>
    </source>
</evidence>
<organism evidence="1 2">
    <name type="scientific">Candidatus Cryptobacteroides merdigallinarum</name>
    <dbReference type="NCBI Taxonomy" id="2840770"/>
    <lineage>
        <taxon>Bacteria</taxon>
        <taxon>Pseudomonadati</taxon>
        <taxon>Bacteroidota</taxon>
        <taxon>Bacteroidia</taxon>
        <taxon>Bacteroidales</taxon>
        <taxon>Candidatus Cryptobacteroides</taxon>
    </lineage>
</organism>